<proteinExistence type="predicted"/>
<dbReference type="Pfam" id="PF24564">
    <property type="entry name" value="DUF7605"/>
    <property type="match status" value="1"/>
</dbReference>
<dbReference type="InterPro" id="IPR056024">
    <property type="entry name" value="DUF7605"/>
</dbReference>
<evidence type="ECO:0000259" key="3">
    <source>
        <dbReference type="Pfam" id="PF00350"/>
    </source>
</evidence>
<evidence type="ECO:0000259" key="4">
    <source>
        <dbReference type="Pfam" id="PF24564"/>
    </source>
</evidence>
<dbReference type="AlphaFoldDB" id="A0A9W4UE13"/>
<dbReference type="PANTHER" id="PTHR36681:SF3">
    <property type="entry name" value="NUCLEAR GTPASE, GERMINAL CENTER-ASSOCIATED, TANDEM DUPLICATE 3"/>
    <property type="match status" value="1"/>
</dbReference>
<evidence type="ECO:0000256" key="2">
    <source>
        <dbReference type="SAM" id="MobiDB-lite"/>
    </source>
</evidence>
<feature type="compositionally biased region" description="Polar residues" evidence="2">
    <location>
        <begin position="1"/>
        <end position="10"/>
    </location>
</feature>
<evidence type="ECO:0000256" key="1">
    <source>
        <dbReference type="SAM" id="Coils"/>
    </source>
</evidence>
<evidence type="ECO:0000313" key="6">
    <source>
        <dbReference type="Proteomes" id="UP001152607"/>
    </source>
</evidence>
<protein>
    <submittedName>
        <fullName evidence="5">Uncharacterized protein</fullName>
    </submittedName>
</protein>
<dbReference type="InterPro" id="IPR045063">
    <property type="entry name" value="Dynamin_N"/>
</dbReference>
<dbReference type="Proteomes" id="UP001152607">
    <property type="component" value="Unassembled WGS sequence"/>
</dbReference>
<feature type="region of interest" description="Disordered" evidence="2">
    <location>
        <begin position="1"/>
        <end position="24"/>
    </location>
</feature>
<feature type="coiled-coil region" evidence="1">
    <location>
        <begin position="779"/>
        <end position="806"/>
    </location>
</feature>
<name>A0A9W4UE13_9PLEO</name>
<dbReference type="EMBL" id="CAOQHR010000005">
    <property type="protein sequence ID" value="CAI6334688.1"/>
    <property type="molecule type" value="Genomic_DNA"/>
</dbReference>
<reference evidence="5" key="1">
    <citation type="submission" date="2023-01" db="EMBL/GenBank/DDBJ databases">
        <authorList>
            <person name="Van Ghelder C."/>
            <person name="Rancurel C."/>
        </authorList>
    </citation>
    <scope>NUCLEOTIDE SEQUENCE</scope>
    <source>
        <strain evidence="5">CNCM I-4278</strain>
    </source>
</reference>
<comment type="caution">
    <text evidence="5">The sequence shown here is derived from an EMBL/GenBank/DDBJ whole genome shotgun (WGS) entry which is preliminary data.</text>
</comment>
<dbReference type="OrthoDB" id="3598281at2759"/>
<dbReference type="SUPFAM" id="SSF52540">
    <property type="entry name" value="P-loop containing nucleoside triphosphate hydrolases"/>
    <property type="match status" value="2"/>
</dbReference>
<feature type="domain" description="Dynamin N-terminal" evidence="3">
    <location>
        <begin position="90"/>
        <end position="354"/>
    </location>
</feature>
<dbReference type="Pfam" id="PF00350">
    <property type="entry name" value="Dynamin_N"/>
    <property type="match status" value="1"/>
</dbReference>
<organism evidence="5 6">
    <name type="scientific">Periconia digitata</name>
    <dbReference type="NCBI Taxonomy" id="1303443"/>
    <lineage>
        <taxon>Eukaryota</taxon>
        <taxon>Fungi</taxon>
        <taxon>Dikarya</taxon>
        <taxon>Ascomycota</taxon>
        <taxon>Pezizomycotina</taxon>
        <taxon>Dothideomycetes</taxon>
        <taxon>Pleosporomycetidae</taxon>
        <taxon>Pleosporales</taxon>
        <taxon>Massarineae</taxon>
        <taxon>Periconiaceae</taxon>
        <taxon>Periconia</taxon>
    </lineage>
</organism>
<keyword evidence="6" id="KW-1185">Reference proteome</keyword>
<gene>
    <name evidence="5" type="ORF">PDIGIT_LOCUS7753</name>
</gene>
<dbReference type="InterPro" id="IPR027417">
    <property type="entry name" value="P-loop_NTPase"/>
</dbReference>
<dbReference type="PANTHER" id="PTHR36681">
    <property type="entry name" value="NUCLEAR GTPASE, GERMINAL CENTER-ASSOCIATED, TANDEM DUPLICATE 3"/>
    <property type="match status" value="1"/>
</dbReference>
<keyword evidence="1" id="KW-0175">Coiled coil</keyword>
<accession>A0A9W4UE13</accession>
<feature type="domain" description="DUF7605" evidence="4">
    <location>
        <begin position="583"/>
        <end position="771"/>
    </location>
</feature>
<evidence type="ECO:0000313" key="5">
    <source>
        <dbReference type="EMBL" id="CAI6334688.1"/>
    </source>
</evidence>
<sequence length="854" mass="97533">MDPRSPSSSPWGRAGSRPTHYRVADETPPESLFYSNKVQITLEKARCIVNRLSNVLFSSPFYLDSESSVNNLKRQGEKLKAFTLQSSRTVGLVGDSGAGKSSLINSLLDYTDLARASNSGQACTCVVTEYKYHERDDFMIEIEYLTMEELQLTFEDLLTNYRDYKSSTLSEKSTIDQKELEKKADIALSIFKTTFKGQLEDSPTVLSSMAFNIAVETMLDWARQLLPPPSVFGSGSPMRPQEWYTRAEDCSNRLSQLTSEATSPESRHQSHPWPLIKKITVHLNSFILSKDLVIADLPGLRDSNLARQNITERYIRVCHQILVVARIDRAITDQSIRDIFDLARRANLSNIGIVCTRSDDVDVAQAKHDWPRERKKIEQAMAAINALDEDLKALSNEDGFGSAAEENVLLKQREDLRTKKDTIRFELNEHLIQIRNDHVSDAVRKQYENQIPADILRIFCVSNTMYRKFRPKAMKYAEPRLQLSGIIALRRYCIGIVADSHYRATLDFVNDEVPAFVDSLRTWYESGSESASAERKDEVLEALDSVENELDELTSPVSELDDIFDTLQNLFRTHLREDMSQAQSVSKWSRSAGNASTYWHGWYHNTYSAFCKNYGIYSTAKQPYTNWNEEAMTAMVDDMTPEWDKFSKLINETLDEIKGFVKESFTTAISEAPTRAQMFNSRGMQSTSSPLVHTLRHRQRLAMRGIENIIDDFMDERLGRLRTDALSPVHTAFIGELMNGSYHAANMESGSGSDRRRKTLVTSRFGSSSLFHEHRRLVQNAFESLAKDLERQLKELVKEQVQLIINDINVIRNENVIEESERNPEFRERLGEEMRRASAELRGLRLGELLDDVE</sequence>
<dbReference type="Gene3D" id="3.40.50.300">
    <property type="entry name" value="P-loop containing nucleotide triphosphate hydrolases"/>
    <property type="match status" value="2"/>
</dbReference>